<dbReference type="PANTHER" id="PTHR43215:SF14">
    <property type="entry name" value="RADIAL SPOKE HEAD 1 HOMOLOG"/>
    <property type="match status" value="1"/>
</dbReference>
<evidence type="ECO:0000313" key="3">
    <source>
        <dbReference type="Proteomes" id="UP001189429"/>
    </source>
</evidence>
<protein>
    <recommendedName>
        <fullName evidence="4">MORN repeat-containing protein 5</fullName>
    </recommendedName>
</protein>
<dbReference type="EMBL" id="CAUYUJ010022348">
    <property type="protein sequence ID" value="CAK0910207.1"/>
    <property type="molecule type" value="Genomic_DNA"/>
</dbReference>
<evidence type="ECO:0008006" key="4">
    <source>
        <dbReference type="Google" id="ProtNLM"/>
    </source>
</evidence>
<dbReference type="PANTHER" id="PTHR43215">
    <property type="entry name" value="RADIAL SPOKE HEAD 1 HOMOLOG"/>
    <property type="match status" value="1"/>
</dbReference>
<dbReference type="SUPFAM" id="SSF82185">
    <property type="entry name" value="Histone H3 K4-specific methyltransferase SET7/9 N-terminal domain"/>
    <property type="match status" value="1"/>
</dbReference>
<reference evidence="2" key="1">
    <citation type="submission" date="2023-10" db="EMBL/GenBank/DDBJ databases">
        <authorList>
            <person name="Chen Y."/>
            <person name="Shah S."/>
            <person name="Dougan E. K."/>
            <person name="Thang M."/>
            <person name="Chan C."/>
        </authorList>
    </citation>
    <scope>NUCLEOTIDE SEQUENCE [LARGE SCALE GENOMIC DNA]</scope>
</reference>
<dbReference type="Gene3D" id="2.20.110.10">
    <property type="entry name" value="Histone H3 K4-specific methyltransferase SET7/9 N-terminal domain"/>
    <property type="match status" value="2"/>
</dbReference>
<dbReference type="Proteomes" id="UP001189429">
    <property type="component" value="Unassembled WGS sequence"/>
</dbReference>
<comment type="caution">
    <text evidence="2">The sequence shown here is derived from an EMBL/GenBank/DDBJ whole genome shotgun (WGS) entry which is preliminary data.</text>
</comment>
<sequence>RQDGSVFEGQFRGRDRHGYGKFTWSGGGSYEGNFDANDMHGEGSYIWSDGSKYQGQWQRNNMGPFGIMIWTDGRRYEGQFRDGKKHGEGKLTWPDGRSYVGQWECGKQHGVGTTVTGRGVSRKSQWDHGKLVKWLDDRDGRRQPGRHEVVLWPRLQGLQQGRRRADARVIRPPRHDRAWHRRARYARLSSVSRRGRGAVVVGRRTGDYSCFARPTPRGEAVTA</sequence>
<accession>A0ABN9YBS4</accession>
<feature type="non-terminal residue" evidence="2">
    <location>
        <position position="1"/>
    </location>
</feature>
<gene>
    <name evidence="2" type="ORF">PCOR1329_LOCUS84443</name>
</gene>
<dbReference type="Pfam" id="PF02493">
    <property type="entry name" value="MORN"/>
    <property type="match status" value="5"/>
</dbReference>
<keyword evidence="3" id="KW-1185">Reference proteome</keyword>
<dbReference type="SMART" id="SM00698">
    <property type="entry name" value="MORN"/>
    <property type="match status" value="5"/>
</dbReference>
<evidence type="ECO:0000313" key="2">
    <source>
        <dbReference type="EMBL" id="CAK0910207.1"/>
    </source>
</evidence>
<organism evidence="2 3">
    <name type="scientific">Prorocentrum cordatum</name>
    <dbReference type="NCBI Taxonomy" id="2364126"/>
    <lineage>
        <taxon>Eukaryota</taxon>
        <taxon>Sar</taxon>
        <taxon>Alveolata</taxon>
        <taxon>Dinophyceae</taxon>
        <taxon>Prorocentrales</taxon>
        <taxon>Prorocentraceae</taxon>
        <taxon>Prorocentrum</taxon>
    </lineage>
</organism>
<dbReference type="InterPro" id="IPR003409">
    <property type="entry name" value="MORN"/>
</dbReference>
<keyword evidence="1" id="KW-0677">Repeat</keyword>
<proteinExistence type="predicted"/>
<name>A0ABN9YBS4_9DINO</name>
<evidence type="ECO:0000256" key="1">
    <source>
        <dbReference type="ARBA" id="ARBA00022737"/>
    </source>
</evidence>